<comment type="caution">
    <text evidence="3">The sequence shown here is derived from an EMBL/GenBank/DDBJ whole genome shotgun (WGS) entry which is preliminary data.</text>
</comment>
<dbReference type="PANTHER" id="PTHR43540">
    <property type="entry name" value="PEROXYUREIDOACRYLATE/UREIDOACRYLATE AMIDOHYDROLASE-RELATED"/>
    <property type="match status" value="1"/>
</dbReference>
<evidence type="ECO:0000259" key="2">
    <source>
        <dbReference type="Pfam" id="PF00857"/>
    </source>
</evidence>
<evidence type="ECO:0000313" key="3">
    <source>
        <dbReference type="EMBL" id="MFD0689933.1"/>
    </source>
</evidence>
<dbReference type="Gene3D" id="3.40.50.850">
    <property type="entry name" value="Isochorismatase-like"/>
    <property type="match status" value="1"/>
</dbReference>
<evidence type="ECO:0000256" key="1">
    <source>
        <dbReference type="ARBA" id="ARBA00022801"/>
    </source>
</evidence>
<dbReference type="EMBL" id="JBHTGP010000018">
    <property type="protein sequence ID" value="MFD0689933.1"/>
    <property type="molecule type" value="Genomic_DNA"/>
</dbReference>
<feature type="domain" description="Isochorismatase-like" evidence="2">
    <location>
        <begin position="31"/>
        <end position="203"/>
    </location>
</feature>
<dbReference type="InterPro" id="IPR016291">
    <property type="entry name" value="Isochorismatase"/>
</dbReference>
<organism evidence="3 4">
    <name type="scientific">Actinomadura fibrosa</name>
    <dbReference type="NCBI Taxonomy" id="111802"/>
    <lineage>
        <taxon>Bacteria</taxon>
        <taxon>Bacillati</taxon>
        <taxon>Actinomycetota</taxon>
        <taxon>Actinomycetes</taxon>
        <taxon>Streptosporangiales</taxon>
        <taxon>Thermomonosporaceae</taxon>
        <taxon>Actinomadura</taxon>
    </lineage>
</organism>
<reference evidence="4" key="1">
    <citation type="journal article" date="2019" name="Int. J. Syst. Evol. Microbiol.">
        <title>The Global Catalogue of Microorganisms (GCM) 10K type strain sequencing project: providing services to taxonomists for standard genome sequencing and annotation.</title>
        <authorList>
            <consortium name="The Broad Institute Genomics Platform"/>
            <consortium name="The Broad Institute Genome Sequencing Center for Infectious Disease"/>
            <person name="Wu L."/>
            <person name="Ma J."/>
        </authorList>
    </citation>
    <scope>NUCLEOTIDE SEQUENCE [LARGE SCALE GENOMIC DNA]</scope>
    <source>
        <strain evidence="4">JCM 9371</strain>
    </source>
</reference>
<proteinExistence type="predicted"/>
<accession>A0ABW2XWN6</accession>
<keyword evidence="4" id="KW-1185">Reference proteome</keyword>
<gene>
    <name evidence="3" type="ORF">ACFQZM_35965</name>
</gene>
<dbReference type="Proteomes" id="UP001597063">
    <property type="component" value="Unassembled WGS sequence"/>
</dbReference>
<dbReference type="SUPFAM" id="SSF52499">
    <property type="entry name" value="Isochorismatase-like hydrolases"/>
    <property type="match status" value="1"/>
</dbReference>
<name>A0ABW2XWN6_9ACTN</name>
<dbReference type="Pfam" id="PF00857">
    <property type="entry name" value="Isochorismatase"/>
    <property type="match status" value="1"/>
</dbReference>
<dbReference type="InterPro" id="IPR050272">
    <property type="entry name" value="Isochorismatase-like_hydrls"/>
</dbReference>
<protein>
    <submittedName>
        <fullName evidence="3">Isochorismatase family protein</fullName>
    </submittedName>
</protein>
<evidence type="ECO:0000313" key="4">
    <source>
        <dbReference type="Proteomes" id="UP001597063"/>
    </source>
</evidence>
<dbReference type="PANTHER" id="PTHR43540:SF3">
    <property type="entry name" value="ENTEROBACTIN SYNTHASE COMPONENT B"/>
    <property type="match status" value="1"/>
</dbReference>
<dbReference type="InterPro" id="IPR036380">
    <property type="entry name" value="Isochorismatase-like_sf"/>
</dbReference>
<keyword evidence="1" id="KW-0378">Hydrolase</keyword>
<dbReference type="RefSeq" id="WP_131759003.1">
    <property type="nucleotide sequence ID" value="NZ_CAACUY010000065.1"/>
</dbReference>
<dbReference type="InterPro" id="IPR000868">
    <property type="entry name" value="Isochorismatase-like_dom"/>
</dbReference>
<sequence>MAITPIPPYPVPPESELPEPLVGWRPEPARAALLVHDMQRYFLAPYQPLRSPAAELVANIGRLAGRARALGMPVLYTAQPGAMTPRERGLLHDFWGPGMSGDPADTAIVDGLEPEPGDTVLTKWRYSAFVGSDLERRLDALDRDQLIVCGVYAHVGCLMTACDAFSRDIETFFVSDAVADFTEEYHRLAVRYAAERCAVATSTGRLLAALAPVGAEPVS</sequence>
<dbReference type="PRINTS" id="PR01398">
    <property type="entry name" value="ISCHRISMTASE"/>
</dbReference>